<dbReference type="dictyBase" id="DDB_G0284921"/>
<organism evidence="3 4">
    <name type="scientific">Dictyostelium discoideum</name>
    <name type="common">Social amoeba</name>
    <dbReference type="NCBI Taxonomy" id="44689"/>
    <lineage>
        <taxon>Eukaryota</taxon>
        <taxon>Amoebozoa</taxon>
        <taxon>Evosea</taxon>
        <taxon>Eumycetozoa</taxon>
        <taxon>Dictyostelia</taxon>
        <taxon>Dictyosteliales</taxon>
        <taxon>Dictyosteliaceae</taxon>
        <taxon>Dictyostelium</taxon>
    </lineage>
</organism>
<keyword evidence="1" id="KW-0812">Transmembrane</keyword>
<dbReference type="eggNOG" id="ENOG502RI8C">
    <property type="taxonomic scope" value="Eukaryota"/>
</dbReference>
<dbReference type="AlphaFoldDB" id="Q54NY4"/>
<keyword evidence="4" id="KW-1185">Reference proteome</keyword>
<evidence type="ECO:0000313" key="3">
    <source>
        <dbReference type="EMBL" id="EAL64924.1"/>
    </source>
</evidence>
<dbReference type="RefSeq" id="XP_639933.1">
    <property type="nucleotide sequence ID" value="XM_634841.1"/>
</dbReference>
<proteinExistence type="predicted"/>
<dbReference type="VEuPathDB" id="AmoebaDB:DDB_G0284921"/>
<dbReference type="FunCoup" id="Q54NY4">
    <property type="interactions" value="877"/>
</dbReference>
<dbReference type="KEGG" id="ddi:DDB_G0284921"/>
<evidence type="ECO:0000313" key="4">
    <source>
        <dbReference type="Proteomes" id="UP000002195"/>
    </source>
</evidence>
<accession>Q54NY4</accession>
<comment type="caution">
    <text evidence="3">The sequence shown here is derived from an EMBL/GenBank/DDBJ whole genome shotgun (WGS) entry which is preliminary data.</text>
</comment>
<dbReference type="HOGENOM" id="CLU_541247_0_0_1"/>
<dbReference type="InParanoid" id="Q54NY4"/>
<protein>
    <recommendedName>
        <fullName evidence="5">Transmembrane protein</fullName>
    </recommendedName>
</protein>
<sequence>MKIKILLILILNLIFLNSVVNSQYARNYYVATNGTDFNSCGQAISQACATPVGAVNSFRIQFGYYSSNVYQLLVNFGSGYQWNGGNSLTSVSLNNLNVSFIGAPDGSTYFYNSYSALPLFNITSAATQTTYITFTNITYGTPNFGCYHNYQYNTLAASLLLITPAYYYSVNNYILFNNFTISCKTIDIPIVATNGYGYTYLGPASEDYNDYFTGSLSSYNPNTFITFNGMYFNQTAAYSKAGYTFSFSSQLVNVPLFPTSVSFVNCVLILDDVNFLSTQSFINVGRGNLIIDNSTFIVSSFSSNPPPFLNVTSAQVDITNSNIITEGYMISFLSCQGCFFKADNINYTSLSITSSSVPFSFMYASASFYNSRLISSQYGGVISAVDSQLALRSNIISSGKTNSVNLDKSNAFIYGNTFPYYYKVNSLYYNSYSTVVYCSSDSESDIVGDFLVGSYTENCSKYTKDFKLKWYFGFLAVGIVGTLFIYIFLASTIAIIKRCGGGDN</sequence>
<feature type="chain" id="PRO_5004250182" description="Transmembrane protein" evidence="2">
    <location>
        <begin position="23"/>
        <end position="504"/>
    </location>
</feature>
<keyword evidence="2" id="KW-0732">Signal</keyword>
<keyword evidence="1" id="KW-1133">Transmembrane helix</keyword>
<dbReference type="PaxDb" id="44689-DDB0186259"/>
<evidence type="ECO:0000256" key="1">
    <source>
        <dbReference type="SAM" id="Phobius"/>
    </source>
</evidence>
<evidence type="ECO:0000256" key="2">
    <source>
        <dbReference type="SAM" id="SignalP"/>
    </source>
</evidence>
<dbReference type="OMA" id="GSYTENC"/>
<dbReference type="Proteomes" id="UP000002195">
    <property type="component" value="Unassembled WGS sequence"/>
</dbReference>
<name>Q54NY4_DICDI</name>
<keyword evidence="1" id="KW-0472">Membrane</keyword>
<reference evidence="3 4" key="1">
    <citation type="journal article" date="2005" name="Nature">
        <title>The genome of the social amoeba Dictyostelium discoideum.</title>
        <authorList>
            <consortium name="The Dictyostelium discoideum Sequencing Consortium"/>
            <person name="Eichinger L."/>
            <person name="Pachebat J.A."/>
            <person name="Glockner G."/>
            <person name="Rajandream M.A."/>
            <person name="Sucgang R."/>
            <person name="Berriman M."/>
            <person name="Song J."/>
            <person name="Olsen R."/>
            <person name="Szafranski K."/>
            <person name="Xu Q."/>
            <person name="Tunggal B."/>
            <person name="Kummerfeld S."/>
            <person name="Madera M."/>
            <person name="Konfortov B.A."/>
            <person name="Rivero F."/>
            <person name="Bankier A.T."/>
            <person name="Lehmann R."/>
            <person name="Hamlin N."/>
            <person name="Davies R."/>
            <person name="Gaudet P."/>
            <person name="Fey P."/>
            <person name="Pilcher K."/>
            <person name="Chen G."/>
            <person name="Saunders D."/>
            <person name="Sodergren E."/>
            <person name="Davis P."/>
            <person name="Kerhornou A."/>
            <person name="Nie X."/>
            <person name="Hall N."/>
            <person name="Anjard C."/>
            <person name="Hemphill L."/>
            <person name="Bason N."/>
            <person name="Farbrother P."/>
            <person name="Desany B."/>
            <person name="Just E."/>
            <person name="Morio T."/>
            <person name="Rost R."/>
            <person name="Churcher C."/>
            <person name="Cooper J."/>
            <person name="Haydock S."/>
            <person name="van Driessche N."/>
            <person name="Cronin A."/>
            <person name="Goodhead I."/>
            <person name="Muzny D."/>
            <person name="Mourier T."/>
            <person name="Pain A."/>
            <person name="Lu M."/>
            <person name="Harper D."/>
            <person name="Lindsay R."/>
            <person name="Hauser H."/>
            <person name="James K."/>
            <person name="Quiles M."/>
            <person name="Madan Babu M."/>
            <person name="Saito T."/>
            <person name="Buchrieser C."/>
            <person name="Wardroper A."/>
            <person name="Felder M."/>
            <person name="Thangavelu M."/>
            <person name="Johnson D."/>
            <person name="Knights A."/>
            <person name="Loulseged H."/>
            <person name="Mungall K."/>
            <person name="Oliver K."/>
            <person name="Price C."/>
            <person name="Quail M.A."/>
            <person name="Urushihara H."/>
            <person name="Hernandez J."/>
            <person name="Rabbinowitsch E."/>
            <person name="Steffen D."/>
            <person name="Sanders M."/>
            <person name="Ma J."/>
            <person name="Kohara Y."/>
            <person name="Sharp S."/>
            <person name="Simmonds M."/>
            <person name="Spiegler S."/>
            <person name="Tivey A."/>
            <person name="Sugano S."/>
            <person name="White B."/>
            <person name="Walker D."/>
            <person name="Woodward J."/>
            <person name="Winckler T."/>
            <person name="Tanaka Y."/>
            <person name="Shaulsky G."/>
            <person name="Schleicher M."/>
            <person name="Weinstock G."/>
            <person name="Rosenthal A."/>
            <person name="Cox E.C."/>
            <person name="Chisholm R.L."/>
            <person name="Gibbs R."/>
            <person name="Loomis W.F."/>
            <person name="Platzer M."/>
            <person name="Kay R.R."/>
            <person name="Williams J."/>
            <person name="Dear P.H."/>
            <person name="Noegel A.A."/>
            <person name="Barrell B."/>
            <person name="Kuspa A."/>
        </authorList>
    </citation>
    <scope>NUCLEOTIDE SEQUENCE [LARGE SCALE GENOMIC DNA]</scope>
    <source>
        <strain evidence="3 4">AX4</strain>
    </source>
</reference>
<gene>
    <name evidence="3" type="ORF">DDB_G0284921</name>
</gene>
<dbReference type="EMBL" id="AAFI02000073">
    <property type="protein sequence ID" value="EAL64924.1"/>
    <property type="molecule type" value="Genomic_DNA"/>
</dbReference>
<feature type="transmembrane region" description="Helical" evidence="1">
    <location>
        <begin position="470"/>
        <end position="496"/>
    </location>
</feature>
<evidence type="ECO:0008006" key="5">
    <source>
        <dbReference type="Google" id="ProtNLM"/>
    </source>
</evidence>
<dbReference type="GeneID" id="8624845"/>
<feature type="signal peptide" evidence="2">
    <location>
        <begin position="1"/>
        <end position="22"/>
    </location>
</feature>